<protein>
    <submittedName>
        <fullName evidence="1">Uncharacterized protein</fullName>
    </submittedName>
</protein>
<proteinExistence type="predicted"/>
<gene>
    <name evidence="1" type="ORF">A2871_01120</name>
</gene>
<dbReference type="AlphaFoldDB" id="A0A1F5ISX1"/>
<accession>A0A1F5ISX1</accession>
<dbReference type="Proteomes" id="UP000176336">
    <property type="component" value="Unassembled WGS sequence"/>
</dbReference>
<organism evidence="1 2">
    <name type="scientific">Candidatus Daviesbacteria bacterium RIFCSPHIGHO2_01_FULL_41_23</name>
    <dbReference type="NCBI Taxonomy" id="1797764"/>
    <lineage>
        <taxon>Bacteria</taxon>
        <taxon>Candidatus Daviesiibacteriota</taxon>
    </lineage>
</organism>
<dbReference type="EMBL" id="MFCR01000003">
    <property type="protein sequence ID" value="OGE19437.1"/>
    <property type="molecule type" value="Genomic_DNA"/>
</dbReference>
<evidence type="ECO:0000313" key="2">
    <source>
        <dbReference type="Proteomes" id="UP000176336"/>
    </source>
</evidence>
<evidence type="ECO:0000313" key="1">
    <source>
        <dbReference type="EMBL" id="OGE19437.1"/>
    </source>
</evidence>
<sequence>MICSEKGRSYTLKEASCAILGVPEFPKTPEDLPLNLYLPPEILGNLATSILDTNLDGRERSQRVYWSSFRNTPKATAVDIGTQSHTGYKSTAIRTFDVLLGRTALAAYHTHWVEHPYQKQFSERDIANNAHSVELIDILGTSSGISALVATKQSCRKNFQGSAIMLLRSMSRERQLAKLNPVCMYHWRFGVTMEKFGLGYYFKPLSNIAEDSFSRGITVSLNH</sequence>
<comment type="caution">
    <text evidence="1">The sequence shown here is derived from an EMBL/GenBank/DDBJ whole genome shotgun (WGS) entry which is preliminary data.</text>
</comment>
<reference evidence="1 2" key="1">
    <citation type="journal article" date="2016" name="Nat. Commun.">
        <title>Thousands of microbial genomes shed light on interconnected biogeochemical processes in an aquifer system.</title>
        <authorList>
            <person name="Anantharaman K."/>
            <person name="Brown C.T."/>
            <person name="Hug L.A."/>
            <person name="Sharon I."/>
            <person name="Castelle C.J."/>
            <person name="Probst A.J."/>
            <person name="Thomas B.C."/>
            <person name="Singh A."/>
            <person name="Wilkins M.J."/>
            <person name="Karaoz U."/>
            <person name="Brodie E.L."/>
            <person name="Williams K.H."/>
            <person name="Hubbard S.S."/>
            <person name="Banfield J.F."/>
        </authorList>
    </citation>
    <scope>NUCLEOTIDE SEQUENCE [LARGE SCALE GENOMIC DNA]</scope>
</reference>
<name>A0A1F5ISX1_9BACT</name>